<dbReference type="SUPFAM" id="SSF53850">
    <property type="entry name" value="Periplasmic binding protein-like II"/>
    <property type="match status" value="1"/>
</dbReference>
<keyword evidence="5" id="KW-1185">Reference proteome</keyword>
<gene>
    <name evidence="4" type="ORF">AACH10_18940</name>
</gene>
<evidence type="ECO:0000313" key="4">
    <source>
        <dbReference type="EMBL" id="MEK8052336.1"/>
    </source>
</evidence>
<protein>
    <submittedName>
        <fullName evidence="4">Transporter substrate-binding domain-containing protein</fullName>
    </submittedName>
</protein>
<sequence length="298" mass="32497">MTSPPRTEPDGAPGLSPALQRWLQARQPVRFGPERDYGPFVFQQPDGRLDGLSVDMLRLVQARTGLQVRELPAAPLRELLAAARTRQVDLLSSLRPTPERAEYLRFSQPYVSVPALLVRRADDAVVGLAQLAGVAVAVGDGYAVEAPMRQRHPAVRWVPMADDGLALTALLQGAVQAVVVDAASLAFLVRSRGLGGLRADGPVGFEYTLSFGVRADWPELVEVINRGIQLIGKQERQRVLDRWLTPLPALAEAATGSWAVRWGGALALLPVLTLGGLWLRRRRLRAQKRPPDTGDRLG</sequence>
<accession>A0ABU9CN82</accession>
<dbReference type="Pfam" id="PF00497">
    <property type="entry name" value="SBP_bac_3"/>
    <property type="match status" value="1"/>
</dbReference>
<dbReference type="InterPro" id="IPR001638">
    <property type="entry name" value="Solute-binding_3/MltF_N"/>
</dbReference>
<dbReference type="RefSeq" id="WP_341412048.1">
    <property type="nucleotide sequence ID" value="NZ_JBBUTH010000009.1"/>
</dbReference>
<dbReference type="EMBL" id="JBBUTH010000009">
    <property type="protein sequence ID" value="MEK8052336.1"/>
    <property type="molecule type" value="Genomic_DNA"/>
</dbReference>
<evidence type="ECO:0000313" key="5">
    <source>
        <dbReference type="Proteomes" id="UP001365405"/>
    </source>
</evidence>
<comment type="caution">
    <text evidence="4">The sequence shown here is derived from an EMBL/GenBank/DDBJ whole genome shotgun (WGS) entry which is preliminary data.</text>
</comment>
<reference evidence="4 5" key="1">
    <citation type="submission" date="2024-04" db="EMBL/GenBank/DDBJ databases">
        <title>Novel species of the genus Ideonella isolated from streams.</title>
        <authorList>
            <person name="Lu H."/>
        </authorList>
    </citation>
    <scope>NUCLEOTIDE SEQUENCE [LARGE SCALE GENOMIC DNA]</scope>
    <source>
        <strain evidence="4 5">DXS22W</strain>
    </source>
</reference>
<evidence type="ECO:0000256" key="2">
    <source>
        <dbReference type="SAM" id="Phobius"/>
    </source>
</evidence>
<evidence type="ECO:0000259" key="3">
    <source>
        <dbReference type="SMART" id="SM00062"/>
    </source>
</evidence>
<keyword evidence="2" id="KW-0472">Membrane</keyword>
<organism evidence="4 5">
    <name type="scientific">Pseudaquabacterium inlustre</name>
    <dbReference type="NCBI Taxonomy" id="2984192"/>
    <lineage>
        <taxon>Bacteria</taxon>
        <taxon>Pseudomonadati</taxon>
        <taxon>Pseudomonadota</taxon>
        <taxon>Betaproteobacteria</taxon>
        <taxon>Burkholderiales</taxon>
        <taxon>Sphaerotilaceae</taxon>
        <taxon>Pseudaquabacterium</taxon>
    </lineage>
</organism>
<dbReference type="PANTHER" id="PTHR35936">
    <property type="entry name" value="MEMBRANE-BOUND LYTIC MUREIN TRANSGLYCOSYLASE F"/>
    <property type="match status" value="1"/>
</dbReference>
<dbReference type="Gene3D" id="3.40.190.10">
    <property type="entry name" value="Periplasmic binding protein-like II"/>
    <property type="match status" value="2"/>
</dbReference>
<feature type="transmembrane region" description="Helical" evidence="2">
    <location>
        <begin position="258"/>
        <end position="279"/>
    </location>
</feature>
<dbReference type="SMART" id="SM00062">
    <property type="entry name" value="PBPb"/>
    <property type="match status" value="1"/>
</dbReference>
<keyword evidence="2" id="KW-1133">Transmembrane helix</keyword>
<keyword evidence="1" id="KW-0732">Signal</keyword>
<proteinExistence type="predicted"/>
<evidence type="ECO:0000256" key="1">
    <source>
        <dbReference type="ARBA" id="ARBA00022729"/>
    </source>
</evidence>
<dbReference type="CDD" id="cd01007">
    <property type="entry name" value="PBP2_BvgS_HisK_like"/>
    <property type="match status" value="1"/>
</dbReference>
<name>A0ABU9CN82_9BURK</name>
<feature type="domain" description="Solute-binding protein family 3/N-terminal" evidence="3">
    <location>
        <begin position="28"/>
        <end position="247"/>
    </location>
</feature>
<dbReference type="Proteomes" id="UP001365405">
    <property type="component" value="Unassembled WGS sequence"/>
</dbReference>
<keyword evidence="2" id="KW-0812">Transmembrane</keyword>